<evidence type="ECO:0000256" key="1">
    <source>
        <dbReference type="SAM" id="MobiDB-lite"/>
    </source>
</evidence>
<name>A0ABN3HSE7_9ACTN</name>
<sequence length="66" mass="6820">MIASARAGAGGTWRAAGPGRRAGRSTYGMHFGQFSAQDFGGPRTKEALRSGRATIGLIFTSDAVFG</sequence>
<dbReference type="RefSeq" id="WP_344619583.1">
    <property type="nucleotide sequence ID" value="NZ_BAAARV010000103.1"/>
</dbReference>
<protein>
    <submittedName>
        <fullName evidence="2">Uncharacterized protein</fullName>
    </submittedName>
</protein>
<dbReference type="Proteomes" id="UP001501444">
    <property type="component" value="Unassembled WGS sequence"/>
</dbReference>
<evidence type="ECO:0000313" key="2">
    <source>
        <dbReference type="EMBL" id="GAA2387043.1"/>
    </source>
</evidence>
<evidence type="ECO:0000313" key="3">
    <source>
        <dbReference type="Proteomes" id="UP001501444"/>
    </source>
</evidence>
<dbReference type="EMBL" id="BAAARV010000103">
    <property type="protein sequence ID" value="GAA2387043.1"/>
    <property type="molecule type" value="Genomic_DNA"/>
</dbReference>
<comment type="caution">
    <text evidence="2">The sequence shown here is derived from an EMBL/GenBank/DDBJ whole genome shotgun (WGS) entry which is preliminary data.</text>
</comment>
<feature type="region of interest" description="Disordered" evidence="1">
    <location>
        <begin position="1"/>
        <end position="27"/>
    </location>
</feature>
<reference evidence="2 3" key="1">
    <citation type="journal article" date="2019" name="Int. J. Syst. Evol. Microbiol.">
        <title>The Global Catalogue of Microorganisms (GCM) 10K type strain sequencing project: providing services to taxonomists for standard genome sequencing and annotation.</title>
        <authorList>
            <consortium name="The Broad Institute Genomics Platform"/>
            <consortium name="The Broad Institute Genome Sequencing Center for Infectious Disease"/>
            <person name="Wu L."/>
            <person name="Ma J."/>
        </authorList>
    </citation>
    <scope>NUCLEOTIDE SEQUENCE [LARGE SCALE GENOMIC DNA]</scope>
    <source>
        <strain evidence="2 3">JCM 3272</strain>
    </source>
</reference>
<accession>A0ABN3HSE7</accession>
<gene>
    <name evidence="2" type="ORF">GCM10010170_097760</name>
</gene>
<proteinExistence type="predicted"/>
<keyword evidence="3" id="KW-1185">Reference proteome</keyword>
<organism evidence="2 3">
    <name type="scientific">Dactylosporangium salmoneum</name>
    <dbReference type="NCBI Taxonomy" id="53361"/>
    <lineage>
        <taxon>Bacteria</taxon>
        <taxon>Bacillati</taxon>
        <taxon>Actinomycetota</taxon>
        <taxon>Actinomycetes</taxon>
        <taxon>Micromonosporales</taxon>
        <taxon>Micromonosporaceae</taxon>
        <taxon>Dactylosporangium</taxon>
    </lineage>
</organism>